<feature type="domain" description="RING-type" evidence="8">
    <location>
        <begin position="137"/>
        <end position="182"/>
    </location>
</feature>
<comment type="subcellular location">
    <subcellularLocation>
        <location evidence="1">Cytoplasm</location>
    </subcellularLocation>
</comment>
<dbReference type="PROSITE" id="PS50089">
    <property type="entry name" value="ZF_RING_2"/>
    <property type="match status" value="1"/>
</dbReference>
<evidence type="ECO:0000313" key="10">
    <source>
        <dbReference type="Proteomes" id="UP000291116"/>
    </source>
</evidence>
<dbReference type="InterPro" id="IPR001841">
    <property type="entry name" value="Znf_RING"/>
</dbReference>
<keyword evidence="10" id="KW-1185">Reference proteome</keyword>
<feature type="compositionally biased region" description="Polar residues" evidence="7">
    <location>
        <begin position="393"/>
        <end position="411"/>
    </location>
</feature>
<feature type="region of interest" description="Disordered" evidence="7">
    <location>
        <begin position="625"/>
        <end position="751"/>
    </location>
</feature>
<dbReference type="GO" id="GO:0005737">
    <property type="term" value="C:cytoplasm"/>
    <property type="evidence" value="ECO:0007669"/>
    <property type="project" value="UniProtKB-SubCell"/>
</dbReference>
<evidence type="ECO:0000256" key="6">
    <source>
        <dbReference type="PROSITE-ProRule" id="PRU00175"/>
    </source>
</evidence>
<keyword evidence="2" id="KW-0963">Cytoplasm</keyword>
<evidence type="ECO:0000256" key="3">
    <source>
        <dbReference type="ARBA" id="ARBA00022723"/>
    </source>
</evidence>
<feature type="region of interest" description="Disordered" evidence="7">
    <location>
        <begin position="369"/>
        <end position="436"/>
    </location>
</feature>
<dbReference type="InterPro" id="IPR017907">
    <property type="entry name" value="Znf_RING_CS"/>
</dbReference>
<keyword evidence="5" id="KW-0862">Zinc</keyword>
<dbReference type="SUPFAM" id="SSF57850">
    <property type="entry name" value="RING/U-box"/>
    <property type="match status" value="1"/>
</dbReference>
<dbReference type="Gene3D" id="3.30.40.10">
    <property type="entry name" value="Zinc/RING finger domain, C3HC4 (zinc finger)"/>
    <property type="match status" value="1"/>
</dbReference>
<dbReference type="PROSITE" id="PS00518">
    <property type="entry name" value="ZF_RING_1"/>
    <property type="match status" value="1"/>
</dbReference>
<feature type="compositionally biased region" description="Pro residues" evidence="7">
    <location>
        <begin position="479"/>
        <end position="491"/>
    </location>
</feature>
<feature type="region of interest" description="Disordered" evidence="7">
    <location>
        <begin position="564"/>
        <end position="597"/>
    </location>
</feature>
<dbReference type="EMBL" id="CAACVS010000281">
    <property type="protein sequence ID" value="VEU40460.1"/>
    <property type="molecule type" value="Genomic_DNA"/>
</dbReference>
<dbReference type="SMART" id="SM00184">
    <property type="entry name" value="RING"/>
    <property type="match status" value="1"/>
</dbReference>
<feature type="compositionally biased region" description="Basic residues" evidence="7">
    <location>
        <begin position="48"/>
        <end position="69"/>
    </location>
</feature>
<evidence type="ECO:0000256" key="7">
    <source>
        <dbReference type="SAM" id="MobiDB-lite"/>
    </source>
</evidence>
<feature type="compositionally biased region" description="Low complexity" evidence="7">
    <location>
        <begin position="37"/>
        <end position="46"/>
    </location>
</feature>
<sequence length="751" mass="81722">MGRNSKHRQPQNGSRQQAANELLNFHFSTPATARQHSSSYNSNDYNSRNRRGRNHKHDNHRRSAKHRASVRQTADSSMFHLHSSAEHTFLLTRRSPSRMNTAAGNDYSFHGSDKSVRWDSVRAVRQRVPSNGEDNACPICLCDFVSARISKCGHSFCLPCVLRHAQTYAANNPYHPVKCPCCGVPLVLEDARPVCFEAVRPVVLQQKLRLRKLHRQKTSSSPYLPIREAPMHSNPHFAPTDGIDADARYSRFNYLDPDAYHALLVANQGELEREARELEGSGFGDASPERMYLSIALGMVLAEQQIARSEYKEEASLMARFAEPGSGMYQPQSPALVFLEEEKGKDPNASSGGGGGSCNSAELLQHEIDSGPTENDAGEDGSSCTPQRHRGESISSYKSVDTASSAVSFSLETGEPGDGVAAGRERSTRKKALRKPRAGSMYLDTENAVHLYQAEDGQLVFLNGFNMTCLLSDFSKGPPASPGSPPQPPVRPDGGTPPDHHAPRSTAAGPLPDVVEGKVLEKELVHVTHDTRKRMPFLNHVPLYTDVVFVELDLNHLLSGATRRKFRSETEKRKNKRQSRARAEKRADRMARKEDQERINARKAQLPPVVDPDDCFFQTLQIAPPPPVESEAAEPPGPLPGGEAQSGITAVEFPPQAGPPALDFSRAARRGDLPGRSDEGAFPALSSARAFPALGGASRSPGGARPTASRGWGGGPETGRLGPLAAPGGGKTKKKKAQKLVLFSTGGSRAY</sequence>
<gene>
    <name evidence="9" type="ORF">PSNMU_V1.4_AUG-EV-PASAV3_0072810</name>
</gene>
<reference evidence="9 10" key="1">
    <citation type="submission" date="2019-01" db="EMBL/GenBank/DDBJ databases">
        <authorList>
            <person name="Ferrante I. M."/>
        </authorList>
    </citation>
    <scope>NUCLEOTIDE SEQUENCE [LARGE SCALE GENOMIC DNA]</scope>
    <source>
        <strain evidence="9 10">B856</strain>
    </source>
</reference>
<proteinExistence type="predicted"/>
<dbReference type="InterPro" id="IPR039739">
    <property type="entry name" value="MAG2/RNF10"/>
</dbReference>
<keyword evidence="4 6" id="KW-0863">Zinc-finger</keyword>
<evidence type="ECO:0000313" key="9">
    <source>
        <dbReference type="EMBL" id="VEU40460.1"/>
    </source>
</evidence>
<dbReference type="GO" id="GO:0000976">
    <property type="term" value="F:transcription cis-regulatory region binding"/>
    <property type="evidence" value="ECO:0007669"/>
    <property type="project" value="TreeGrafter"/>
</dbReference>
<dbReference type="InterPro" id="IPR013083">
    <property type="entry name" value="Znf_RING/FYVE/PHD"/>
</dbReference>
<evidence type="ECO:0000256" key="1">
    <source>
        <dbReference type="ARBA" id="ARBA00004496"/>
    </source>
</evidence>
<evidence type="ECO:0000259" key="8">
    <source>
        <dbReference type="PROSITE" id="PS50089"/>
    </source>
</evidence>
<dbReference type="GO" id="GO:0008270">
    <property type="term" value="F:zinc ion binding"/>
    <property type="evidence" value="ECO:0007669"/>
    <property type="project" value="UniProtKB-KW"/>
</dbReference>
<accession>A0A448ZEL7</accession>
<keyword evidence="3" id="KW-0479">Metal-binding</keyword>
<dbReference type="PANTHER" id="PTHR12983">
    <property type="entry name" value="RING FINGER 10 FAMILY MEMBER"/>
    <property type="match status" value="1"/>
</dbReference>
<evidence type="ECO:0000256" key="4">
    <source>
        <dbReference type="ARBA" id="ARBA00022771"/>
    </source>
</evidence>
<feature type="region of interest" description="Disordered" evidence="7">
    <location>
        <begin position="476"/>
        <end position="514"/>
    </location>
</feature>
<feature type="compositionally biased region" description="Basic and acidic residues" evidence="7">
    <location>
        <begin position="669"/>
        <end position="679"/>
    </location>
</feature>
<feature type="compositionally biased region" description="Basic residues" evidence="7">
    <location>
        <begin position="427"/>
        <end position="436"/>
    </location>
</feature>
<dbReference type="OrthoDB" id="45152at2759"/>
<organism evidence="9 10">
    <name type="scientific">Pseudo-nitzschia multistriata</name>
    <dbReference type="NCBI Taxonomy" id="183589"/>
    <lineage>
        <taxon>Eukaryota</taxon>
        <taxon>Sar</taxon>
        <taxon>Stramenopiles</taxon>
        <taxon>Ochrophyta</taxon>
        <taxon>Bacillariophyta</taxon>
        <taxon>Bacillariophyceae</taxon>
        <taxon>Bacillariophycidae</taxon>
        <taxon>Bacillariales</taxon>
        <taxon>Bacillariaceae</taxon>
        <taxon>Pseudo-nitzschia</taxon>
    </lineage>
</organism>
<dbReference type="Proteomes" id="UP000291116">
    <property type="component" value="Unassembled WGS sequence"/>
</dbReference>
<name>A0A448ZEL7_9STRA</name>
<dbReference type="PANTHER" id="PTHR12983:SF9">
    <property type="entry name" value="E3 UBIQUITIN-PROTEIN LIGASE RNF10"/>
    <property type="match status" value="1"/>
</dbReference>
<evidence type="ECO:0000256" key="5">
    <source>
        <dbReference type="ARBA" id="ARBA00022833"/>
    </source>
</evidence>
<protein>
    <recommendedName>
        <fullName evidence="8">RING-type domain-containing protein</fullName>
    </recommendedName>
</protein>
<dbReference type="GO" id="GO:0045944">
    <property type="term" value="P:positive regulation of transcription by RNA polymerase II"/>
    <property type="evidence" value="ECO:0007669"/>
    <property type="project" value="TreeGrafter"/>
</dbReference>
<feature type="compositionally biased region" description="Basic and acidic residues" evidence="7">
    <location>
        <begin position="581"/>
        <end position="597"/>
    </location>
</feature>
<dbReference type="AlphaFoldDB" id="A0A448ZEL7"/>
<feature type="region of interest" description="Disordered" evidence="7">
    <location>
        <begin position="30"/>
        <end position="74"/>
    </location>
</feature>
<evidence type="ECO:0000256" key="2">
    <source>
        <dbReference type="ARBA" id="ARBA00022490"/>
    </source>
</evidence>